<dbReference type="OrthoDB" id="419654at2759"/>
<reference evidence="5" key="1">
    <citation type="submission" date="2022-10" db="EMBL/GenBank/DDBJ databases">
        <authorList>
            <person name="Chen Y."/>
            <person name="Dougan E. K."/>
            <person name="Chan C."/>
            <person name="Rhodes N."/>
            <person name="Thang M."/>
        </authorList>
    </citation>
    <scope>NUCLEOTIDE SEQUENCE</scope>
</reference>
<feature type="coiled-coil region" evidence="3">
    <location>
        <begin position="1360"/>
        <end position="1394"/>
    </location>
</feature>
<feature type="region of interest" description="Disordered" evidence="4">
    <location>
        <begin position="1453"/>
        <end position="1475"/>
    </location>
</feature>
<dbReference type="Pfam" id="PF00145">
    <property type="entry name" value="DNA_methylase"/>
    <property type="match status" value="1"/>
</dbReference>
<dbReference type="Gene3D" id="3.40.50.150">
    <property type="entry name" value="Vaccinia Virus protein VP39"/>
    <property type="match status" value="1"/>
</dbReference>
<feature type="compositionally biased region" description="Basic and acidic residues" evidence="4">
    <location>
        <begin position="1466"/>
        <end position="1475"/>
    </location>
</feature>
<feature type="region of interest" description="Disordered" evidence="4">
    <location>
        <begin position="1318"/>
        <end position="1346"/>
    </location>
</feature>
<keyword evidence="1" id="KW-0489">Methyltransferase</keyword>
<evidence type="ECO:0000256" key="2">
    <source>
        <dbReference type="ARBA" id="ARBA00022679"/>
    </source>
</evidence>
<gene>
    <name evidence="5" type="ORF">C1SCF055_LOCUS15118</name>
</gene>
<feature type="compositionally biased region" description="Polar residues" evidence="4">
    <location>
        <begin position="1318"/>
        <end position="1342"/>
    </location>
</feature>
<evidence type="ECO:0000313" key="7">
    <source>
        <dbReference type="EMBL" id="CAL4775192.1"/>
    </source>
</evidence>
<dbReference type="EMBL" id="CAMXCT010001213">
    <property type="protein sequence ID" value="CAI3987880.1"/>
    <property type="molecule type" value="Genomic_DNA"/>
</dbReference>
<dbReference type="GO" id="GO:0032259">
    <property type="term" value="P:methylation"/>
    <property type="evidence" value="ECO:0007669"/>
    <property type="project" value="UniProtKB-KW"/>
</dbReference>
<organism evidence="5">
    <name type="scientific">Cladocopium goreaui</name>
    <dbReference type="NCBI Taxonomy" id="2562237"/>
    <lineage>
        <taxon>Eukaryota</taxon>
        <taxon>Sar</taxon>
        <taxon>Alveolata</taxon>
        <taxon>Dinophyceae</taxon>
        <taxon>Suessiales</taxon>
        <taxon>Symbiodiniaceae</taxon>
        <taxon>Cladocopium</taxon>
    </lineage>
</organism>
<keyword evidence="2" id="KW-0808">Transferase</keyword>
<accession>A0A9P1CAC9</accession>
<keyword evidence="3" id="KW-0175">Coiled coil</keyword>
<dbReference type="Proteomes" id="UP001152797">
    <property type="component" value="Unassembled WGS sequence"/>
</dbReference>
<dbReference type="EMBL" id="CAMXCT020001213">
    <property type="protein sequence ID" value="CAL1141255.1"/>
    <property type="molecule type" value="Genomic_DNA"/>
</dbReference>
<evidence type="ECO:0000256" key="4">
    <source>
        <dbReference type="SAM" id="MobiDB-lite"/>
    </source>
</evidence>
<keyword evidence="8" id="KW-1185">Reference proteome</keyword>
<name>A0A9P1CAC9_9DINO</name>
<evidence type="ECO:0000256" key="3">
    <source>
        <dbReference type="SAM" id="Coils"/>
    </source>
</evidence>
<proteinExistence type="predicted"/>
<evidence type="ECO:0000313" key="6">
    <source>
        <dbReference type="EMBL" id="CAL1141255.1"/>
    </source>
</evidence>
<dbReference type="EMBL" id="CAMXCT030001213">
    <property type="protein sequence ID" value="CAL4775192.1"/>
    <property type="molecule type" value="Genomic_DNA"/>
</dbReference>
<dbReference type="SUPFAM" id="SSF53335">
    <property type="entry name" value="S-adenosyl-L-methionine-dependent methyltransferases"/>
    <property type="match status" value="1"/>
</dbReference>
<dbReference type="GO" id="GO:0008168">
    <property type="term" value="F:methyltransferase activity"/>
    <property type="evidence" value="ECO:0007669"/>
    <property type="project" value="UniProtKB-KW"/>
</dbReference>
<evidence type="ECO:0000256" key="1">
    <source>
        <dbReference type="ARBA" id="ARBA00022603"/>
    </source>
</evidence>
<dbReference type="InterPro" id="IPR001525">
    <property type="entry name" value="C5_MeTfrase"/>
</dbReference>
<evidence type="ECO:0000313" key="5">
    <source>
        <dbReference type="EMBL" id="CAI3987880.1"/>
    </source>
</evidence>
<protein>
    <submittedName>
        <fullName evidence="7">Sodium/hydrogen exchanger 8</fullName>
    </submittedName>
</protein>
<comment type="caution">
    <text evidence="5">The sequence shown here is derived from an EMBL/GenBank/DDBJ whole genome shotgun (WGS) entry which is preliminary data.</text>
</comment>
<evidence type="ECO:0000313" key="8">
    <source>
        <dbReference type="Proteomes" id="UP001152797"/>
    </source>
</evidence>
<dbReference type="InterPro" id="IPR029063">
    <property type="entry name" value="SAM-dependent_MTases_sf"/>
</dbReference>
<reference evidence="6" key="2">
    <citation type="submission" date="2024-04" db="EMBL/GenBank/DDBJ databases">
        <authorList>
            <person name="Chen Y."/>
            <person name="Shah S."/>
            <person name="Dougan E. K."/>
            <person name="Thang M."/>
            <person name="Chan C."/>
        </authorList>
    </citation>
    <scope>NUCLEOTIDE SEQUENCE [LARGE SCALE GENOMIC DNA]</scope>
</reference>
<sequence length="1475" mass="164928">MSELFVTVSGLVRKDGPSTCDGFGGKSFSPKRCPHDIDDRVVVKMTSDQWTHVAAKSSYFIVLHAQMIDGCLDTTCGGAGILASSCARAKSMDEGVLTSFELFSGGFSGWTHAIRRLQELGYGFSHRISLDFDLDCSEMYCKSHGFRHVIGPQDFDWGNSAIPENLFVISDICEYGWCHLLPDESYDFATASPPCPAWSLATACPGLLRHEGRLSLHGLGLFNLIRPRAFVLEMVASMKNHEHWPLIRQFVQGMRFTIRSAATLNLSEIFPQHRERLIMICTNDDFEHSPHRCLSWPAVQRQTLESFMNLMSLTSPWLEDTVIRPEILAMYMDPCLIPKSVQSRKASAKKTRRDVETHRLKYPQSVFGCILANYSYGHLLPDHSLRNYGLFGSILALPEGLRFMSLPEVVIAQGGLVDMWLPNDHRKAMRMLGNCIATPHALVGIVNTMCLLRDDIIGVEGQELMISALAGRFTAFNLRFQPSMDGWHLTKDDESCLPTLQMHATYKVTLRSPMDVRCFFAEREVLITEAIAFLTGDSMPGELSFLPGGILEHKVALPNLMDVSDEPMCLFANVPSALRISKDKFSTLENQGKCICVLTKGGIYLLRRDQGMTVQDVVTVINHHCGIACTHLVGCFGERHMMQTLCPDAVVGRDIETACDDLRVLDYISISVNDHDFSFRASHDALKEFSELLVSTGLGETMQAFGWMFVVNAMEIIETQVNTIHLMQKPGCFSITHDEMTFCIALHFFLLKIKSWETMGRDPTVRCRIKLWHAWIWDSMVDRAIRMERFNVEWEKIATLFGISRPWRYVINNRTINPDWPLGNFFENMDDGSAILTVHMVLGVKGGGPVRLLTSAQLADTGNLSNLAEFEAQNFEGTDLKECTRFVDAIIKSAGHSAGLLHLAHTMHVKPPEVTPRQQKMQKKLEGKFSGPDRISAEDIRVDALVLQSGCVRNADGTECLQAMKVSPNSSGIVMMRYSDAKPWIVAQEVISQDELVVAVVGPCGENSGTCQKAQIPVMHGDDPLIIQVCLHNLGAKCVTLQYDEHDMIPEIESQVICMTAYKEEIETDLWNRLIHSPVRVMSQLLFGDQSDVSFLTPPWGRSFQMDGKKADPEHATTVQFHGRIAKEHLRRVLRASGTSGIYTTPKGEDRKISGDFRIVWLQQSPVEITISVSKCSNHLGIVRSARGSLHNRGIRFEKNDFAGAFNLLRPDDSLPNLVAANFHFKVQPVPGGSTAEQVQAWITARGWDAKPVKALTGNAWLCASENRFSETFAQWNDKSVLIKWIEPKENRAPVDSPMPLGGVDLQNNNDDPWKNWIANQGGTGLQSSSHTRSPVLNQSGPLNGRKIEAPIEDRFSKHSAEMQDMRDKTDREINAMKENMQKLEKSIHDHGVQLQANSDQCKNEFATIRAETQSQLGNMANMFHDSLQKALAGHDKQMSSQFDEIKLLLSAKSTSSPVPKRAKQNARDNDDSSL</sequence>